<evidence type="ECO:0000313" key="9">
    <source>
        <dbReference type="EMBL" id="ADW18813.1"/>
    </source>
</evidence>
<comment type="subcellular location">
    <subcellularLocation>
        <location evidence="1">Cell inner membrane</location>
    </subcellularLocation>
</comment>
<evidence type="ECO:0000256" key="3">
    <source>
        <dbReference type="ARBA" id="ARBA00022519"/>
    </source>
</evidence>
<keyword evidence="2" id="KW-1003">Cell membrane</keyword>
<proteinExistence type="predicted"/>
<dbReference type="InterPro" id="IPR003399">
    <property type="entry name" value="Mce/MlaD"/>
</dbReference>
<evidence type="ECO:0000259" key="8">
    <source>
        <dbReference type="Pfam" id="PF02470"/>
    </source>
</evidence>
<evidence type="ECO:0000256" key="6">
    <source>
        <dbReference type="ARBA" id="ARBA00023136"/>
    </source>
</evidence>
<feature type="domain" description="Mce/MlaD" evidence="8">
    <location>
        <begin position="645"/>
        <end position="734"/>
    </location>
</feature>
<evidence type="ECO:0000256" key="5">
    <source>
        <dbReference type="ARBA" id="ARBA00022989"/>
    </source>
</evidence>
<dbReference type="GO" id="GO:0005886">
    <property type="term" value="C:plasma membrane"/>
    <property type="evidence" value="ECO:0007669"/>
    <property type="project" value="UniProtKB-SubCell"/>
</dbReference>
<keyword evidence="3" id="KW-0997">Cell inner membrane</keyword>
<name>A0A7U3YNU3_DESPD</name>
<dbReference type="Pfam" id="PF02470">
    <property type="entry name" value="MlaD"/>
    <property type="match status" value="5"/>
</dbReference>
<dbReference type="InterPro" id="IPR051800">
    <property type="entry name" value="PqiA-PqiB_transport"/>
</dbReference>
<organism evidence="9 10">
    <name type="scientific">Desulfobulbus propionicus (strain ATCC 33891 / DSM 2032 / VKM B-1956 / 1pr3)</name>
    <dbReference type="NCBI Taxonomy" id="577650"/>
    <lineage>
        <taxon>Bacteria</taxon>
        <taxon>Pseudomonadati</taxon>
        <taxon>Thermodesulfobacteriota</taxon>
        <taxon>Desulfobulbia</taxon>
        <taxon>Desulfobulbales</taxon>
        <taxon>Desulfobulbaceae</taxon>
        <taxon>Desulfobulbus</taxon>
    </lineage>
</organism>
<protein>
    <submittedName>
        <fullName evidence="9">Mammalian cell entry related domain protein</fullName>
    </submittedName>
</protein>
<feature type="domain" description="Mce/MlaD" evidence="8">
    <location>
        <begin position="38"/>
        <end position="129"/>
    </location>
</feature>
<evidence type="ECO:0000256" key="1">
    <source>
        <dbReference type="ARBA" id="ARBA00004533"/>
    </source>
</evidence>
<feature type="domain" description="Mce/MlaD" evidence="8">
    <location>
        <begin position="758"/>
        <end position="817"/>
    </location>
</feature>
<reference evidence="9 10" key="1">
    <citation type="journal article" date="2011" name="Stand. Genomic Sci.">
        <title>Complete genome sequence of Desulfobulbus propionicus type strain (1pr3).</title>
        <authorList>
            <person name="Pagani I."/>
            <person name="Lapidus A."/>
            <person name="Nolan M."/>
            <person name="Lucas S."/>
            <person name="Hammon N."/>
            <person name="Deshpande S."/>
            <person name="Cheng J.F."/>
            <person name="Chertkov O."/>
            <person name="Davenport K."/>
            <person name="Tapia R."/>
            <person name="Han C."/>
            <person name="Goodwin L."/>
            <person name="Pitluck S."/>
            <person name="Liolios K."/>
            <person name="Mavromatis K."/>
            <person name="Ivanova N."/>
            <person name="Mikhailova N."/>
            <person name="Pati A."/>
            <person name="Chen A."/>
            <person name="Palaniappan K."/>
            <person name="Land M."/>
            <person name="Hauser L."/>
            <person name="Chang Y.J."/>
            <person name="Jeffries C.D."/>
            <person name="Detter J.C."/>
            <person name="Brambilla E."/>
            <person name="Kannan K.P."/>
            <person name="Djao O.D."/>
            <person name="Rohde M."/>
            <person name="Pukall R."/>
            <person name="Spring S."/>
            <person name="Goker M."/>
            <person name="Sikorski J."/>
            <person name="Woyke T."/>
            <person name="Bristow J."/>
            <person name="Eisen J.A."/>
            <person name="Markowitz V."/>
            <person name="Hugenholtz P."/>
            <person name="Kyrpides N.C."/>
            <person name="Klenk H.P."/>
        </authorList>
    </citation>
    <scope>NUCLEOTIDE SEQUENCE [LARGE SCALE GENOMIC DNA]</scope>
    <source>
        <strain evidence="10">ATCC 33891 / DSM 2032 / 1pr3</strain>
    </source>
</reference>
<dbReference type="EMBL" id="CP002364">
    <property type="protein sequence ID" value="ADW18813.1"/>
    <property type="molecule type" value="Genomic_DNA"/>
</dbReference>
<feature type="transmembrane region" description="Helical" evidence="7">
    <location>
        <begin position="12"/>
        <end position="30"/>
    </location>
</feature>
<accession>A0A7U3YNU3</accession>
<dbReference type="PANTHER" id="PTHR30462">
    <property type="entry name" value="INTERMEMBRANE TRANSPORT PROTEIN PQIB-RELATED"/>
    <property type="match status" value="1"/>
</dbReference>
<feature type="domain" description="Mce/MlaD" evidence="8">
    <location>
        <begin position="276"/>
        <end position="365"/>
    </location>
</feature>
<dbReference type="Proteomes" id="UP000006365">
    <property type="component" value="Chromosome"/>
</dbReference>
<dbReference type="AlphaFoldDB" id="A0A7U3YNU3"/>
<dbReference type="PANTHER" id="PTHR30462:SF0">
    <property type="entry name" value="INTERMEMBRANE TRANSPORT PROTEIN YEBT"/>
    <property type="match status" value="1"/>
</dbReference>
<keyword evidence="10" id="KW-1185">Reference proteome</keyword>
<dbReference type="KEGG" id="dpr:Despr_2677"/>
<evidence type="ECO:0000256" key="2">
    <source>
        <dbReference type="ARBA" id="ARBA00022475"/>
    </source>
</evidence>
<keyword evidence="6 7" id="KW-0472">Membrane</keyword>
<evidence type="ECO:0000256" key="4">
    <source>
        <dbReference type="ARBA" id="ARBA00022692"/>
    </source>
</evidence>
<evidence type="ECO:0000313" key="10">
    <source>
        <dbReference type="Proteomes" id="UP000006365"/>
    </source>
</evidence>
<evidence type="ECO:0000256" key="7">
    <source>
        <dbReference type="SAM" id="Phobius"/>
    </source>
</evidence>
<gene>
    <name evidence="9" type="ordered locus">Despr_2677</name>
</gene>
<sequence length="904" mass="97619">MEKPVIRRRRSVSPIWILPLVALCIGAWLLHTSMKEAGIDIYVHFEDATGITPGKTKVIVRGIPVGTVKKLNIDEGMKGVNLVINMDNQVRFALVEDTAFWIVKPEVSAGRISGLDTLFGGSYIGMRQGKSTTLANHFQGLPEQPSVDSTTPGLHITLETDTLYSLQRGSNIYSKNLQIGYVEDYLLQDNGTILVKAFIEERFAHLIHTGTRFWNASGLSLTGDVQSGLSVSVESLASLIYGGITCDTPPSLETTEPATNSSTFKLYKDFEDAEYGITATLQLATGEGIVAGKTKVLYRGLKTGVVKTIDINDDQFHTVTATLLLDPRAEAILKETTRFWIVRPQVQITGVKNLETVLTGPYITFEIGEGKRRDTFVEESSPMVASATRPGIAFTLVAPDSGGLTVGAPVLYKQITVGEITGLALAPKGEQVLVRVLIHEPHADLVTKKSVFWNGGGVKIDASLSRLQVNMGSVQSLLAGGVAFANPPLKSRPPAAEAESRFTLHGSYGEALKAVPELELKGLRLQLRTAKAPPLNAGAPVLYNNIRVGEILGFDLAQNRQDTVIQVLIKDHYRDLVTGTSRFYTYSGVTVNASLQGVNLETAPFDALLNGGIAFFTEGKGEPARADQTFPLFASQQEALNADALRLTLHFPSGEGLATATEIRYQGITIGKVTDLSLDPASGDIRGEASVDREMARLFRKSTTLRLVRPEVSLAGVSHLEAVITGAFIDVRTGMGALQTEFSVLPLAEDTFKPATGLNIVLETATLGSLKQGSPVYYRQIKVGRVTGYRLSPTAQQVWLEVNIEPDYTKLIYSGTRFYNASGIKVSGSVLSGMTMRTESMESVLAGGIGLATPEGTEMGPPAYPGQHFQVSETVDEAWLKWQPPLPPMVDKADKKSAPVKKGS</sequence>
<dbReference type="RefSeq" id="WP_015725339.1">
    <property type="nucleotide sequence ID" value="NC_014972.1"/>
</dbReference>
<keyword evidence="5 7" id="KW-1133">Transmembrane helix</keyword>
<keyword evidence="4 7" id="KW-0812">Transmembrane</keyword>
<feature type="domain" description="Mce/MlaD" evidence="8">
    <location>
        <begin position="391"/>
        <end position="451"/>
    </location>
</feature>